<dbReference type="EMBL" id="JAAGVY010000058">
    <property type="protein sequence ID" value="NEN25523.1"/>
    <property type="molecule type" value="Genomic_DNA"/>
</dbReference>
<dbReference type="EMBL" id="JAAGVY010000048">
    <property type="protein sequence ID" value="NEN25322.1"/>
    <property type="molecule type" value="Genomic_DNA"/>
</dbReference>
<protein>
    <submittedName>
        <fullName evidence="4">T9SS type A sorting domain-containing protein</fullName>
    </submittedName>
</protein>
<gene>
    <name evidence="4" type="ORF">G3O08_17635</name>
    <name evidence="5" type="ORF">G3O08_18685</name>
</gene>
<name>A0A7K3WWT9_9FLAO</name>
<dbReference type="Proteomes" id="UP000486602">
    <property type="component" value="Unassembled WGS sequence"/>
</dbReference>
<accession>A0A7K3WWT9</accession>
<evidence type="ECO:0000313" key="6">
    <source>
        <dbReference type="Proteomes" id="UP000486602"/>
    </source>
</evidence>
<organism evidence="4 6">
    <name type="scientific">Cryomorpha ignava</name>
    <dbReference type="NCBI Taxonomy" id="101383"/>
    <lineage>
        <taxon>Bacteria</taxon>
        <taxon>Pseudomonadati</taxon>
        <taxon>Bacteroidota</taxon>
        <taxon>Flavobacteriia</taxon>
        <taxon>Flavobacteriales</taxon>
        <taxon>Cryomorphaceae</taxon>
        <taxon>Cryomorpha</taxon>
    </lineage>
</organism>
<dbReference type="NCBIfam" id="TIGR04183">
    <property type="entry name" value="Por_Secre_tail"/>
    <property type="match status" value="1"/>
</dbReference>
<feature type="domain" description="Secretion system C-terminal sorting" evidence="3">
    <location>
        <begin position="92"/>
        <end position="157"/>
    </location>
</feature>
<comment type="caution">
    <text evidence="4">The sequence shown here is derived from an EMBL/GenBank/DDBJ whole genome shotgun (WGS) entry which is preliminary data.</text>
</comment>
<reference evidence="4 6" key="1">
    <citation type="submission" date="2020-02" db="EMBL/GenBank/DDBJ databases">
        <title>Out from the shadows clarifying the taxonomy of the family Cryomorphaceae and related taxa by utilizing the GTDB taxonomic framework.</title>
        <authorList>
            <person name="Bowman J.P."/>
        </authorList>
    </citation>
    <scope>NUCLEOTIDE SEQUENCE [LARGE SCALE GENOMIC DNA]</scope>
    <source>
        <strain evidence="4 6">QSSC 1-22</strain>
    </source>
</reference>
<evidence type="ECO:0000313" key="4">
    <source>
        <dbReference type="EMBL" id="NEN25322.1"/>
    </source>
</evidence>
<dbReference type="Pfam" id="PF18962">
    <property type="entry name" value="Por_Secre_tail"/>
    <property type="match status" value="1"/>
</dbReference>
<dbReference type="RefSeq" id="WP_163286781.1">
    <property type="nucleotide sequence ID" value="NZ_JAAGVY010000048.1"/>
</dbReference>
<feature type="chain" id="PRO_5044127978" evidence="2">
    <location>
        <begin position="25"/>
        <end position="174"/>
    </location>
</feature>
<keyword evidence="6" id="KW-1185">Reference proteome</keyword>
<evidence type="ECO:0000256" key="2">
    <source>
        <dbReference type="SAM" id="SignalP"/>
    </source>
</evidence>
<proteinExistence type="predicted"/>
<sequence length="174" mass="18402">MKKSFAIISVVLLCLGASVMSAFGQTYVPATLNVAGGSNVISGQVFEYSIGEMTLVHTATAPNIIVTQGVLQPGDIGTGITDRELADSQIKVYPNPVDDVVNVEMNLPSGGSLQLLIYDLSGKLVEQKAVAAIGGKESTRFSLVHLAAGSYVLKAVFETGAESFYRNFKLVKMN</sequence>
<keyword evidence="1 2" id="KW-0732">Signal</keyword>
<evidence type="ECO:0000313" key="5">
    <source>
        <dbReference type="EMBL" id="NEN25523.1"/>
    </source>
</evidence>
<evidence type="ECO:0000259" key="3">
    <source>
        <dbReference type="Pfam" id="PF18962"/>
    </source>
</evidence>
<dbReference type="AlphaFoldDB" id="A0A7K3WWT9"/>
<dbReference type="InterPro" id="IPR026444">
    <property type="entry name" value="Secre_tail"/>
</dbReference>
<feature type="signal peptide" evidence="2">
    <location>
        <begin position="1"/>
        <end position="24"/>
    </location>
</feature>
<evidence type="ECO:0000256" key="1">
    <source>
        <dbReference type="ARBA" id="ARBA00022729"/>
    </source>
</evidence>